<evidence type="ECO:0000256" key="2">
    <source>
        <dbReference type="ARBA" id="ARBA00022605"/>
    </source>
</evidence>
<reference evidence="7 8" key="1">
    <citation type="submission" date="2020-12" db="EMBL/GenBank/DDBJ databases">
        <title>Sulforoseuscoccus oceanibium gen. nov., sp. nov., a representative of the phylum Verrucomicrobia with special cytoplasmic membrane, and proposal of Sulforoseuscoccusaceae fam. nov.</title>
        <authorList>
            <person name="Xi F."/>
        </authorList>
    </citation>
    <scope>NUCLEOTIDE SEQUENCE [LARGE SCALE GENOMIC DNA]</scope>
    <source>
        <strain evidence="7 8">T37</strain>
    </source>
</reference>
<organism evidence="7 8">
    <name type="scientific">Sulfuriroseicoccus oceanibius</name>
    <dbReference type="NCBI Taxonomy" id="2707525"/>
    <lineage>
        <taxon>Bacteria</taxon>
        <taxon>Pseudomonadati</taxon>
        <taxon>Verrucomicrobiota</taxon>
        <taxon>Verrucomicrobiia</taxon>
        <taxon>Verrucomicrobiales</taxon>
        <taxon>Verrucomicrobiaceae</taxon>
        <taxon>Sulfuriroseicoccus</taxon>
    </lineage>
</organism>
<evidence type="ECO:0000256" key="4">
    <source>
        <dbReference type="ARBA" id="ARBA00023235"/>
    </source>
</evidence>
<dbReference type="EMBL" id="CP066776">
    <property type="protein sequence ID" value="QQL46383.1"/>
    <property type="molecule type" value="Genomic_DNA"/>
</dbReference>
<gene>
    <name evidence="7" type="primary">hisA</name>
    <name evidence="7" type="ORF">G3M56_006690</name>
</gene>
<dbReference type="InterPro" id="IPR044524">
    <property type="entry name" value="Isoase_HisA-like"/>
</dbReference>
<evidence type="ECO:0000256" key="3">
    <source>
        <dbReference type="ARBA" id="ARBA00023102"/>
    </source>
</evidence>
<proteinExistence type="inferred from homology"/>
<dbReference type="PANTHER" id="PTHR43090:SF2">
    <property type="entry name" value="1-(5-PHOSPHORIBOSYL)-5-[(5-PHOSPHORIBOSYLAMINO)METHYLIDENEAMINO] IMIDAZOLE-4-CARBOXAMIDE ISOMERASE"/>
    <property type="match status" value="1"/>
</dbReference>
<protein>
    <submittedName>
        <fullName evidence="7">Phosphoribosylformimino-5-aminoimidazole carboxamide ribotide isomerase</fullName>
    </submittedName>
</protein>
<dbReference type="Gene3D" id="3.20.20.70">
    <property type="entry name" value="Aldolase class I"/>
    <property type="match status" value="1"/>
</dbReference>
<dbReference type="NCBIfam" id="TIGR02129">
    <property type="entry name" value="hisA_euk"/>
    <property type="match status" value="1"/>
</dbReference>
<evidence type="ECO:0000256" key="6">
    <source>
        <dbReference type="RuleBase" id="RU003657"/>
    </source>
</evidence>
<dbReference type="AlphaFoldDB" id="A0A7T7F444"/>
<dbReference type="GO" id="GO:0000162">
    <property type="term" value="P:L-tryptophan biosynthetic process"/>
    <property type="evidence" value="ECO:0007669"/>
    <property type="project" value="TreeGrafter"/>
</dbReference>
<dbReference type="Pfam" id="PF00977">
    <property type="entry name" value="His_biosynth"/>
    <property type="match status" value="1"/>
</dbReference>
<keyword evidence="3 6" id="KW-0368">Histidine biosynthesis</keyword>
<dbReference type="CDD" id="cd04723">
    <property type="entry name" value="HisA_HisF"/>
    <property type="match status" value="1"/>
</dbReference>
<dbReference type="KEGG" id="soa:G3M56_006690"/>
<dbReference type="PANTHER" id="PTHR43090">
    <property type="entry name" value="1-(5-PHOSPHORIBOSYL)-5-[(5-PHOSPHORIBOSYLAMINO)METHYLIDENEAMINO] IMIDAZOLE-4-CARBOXAMIDE ISOMERASE"/>
    <property type="match status" value="1"/>
</dbReference>
<keyword evidence="4 7" id="KW-0413">Isomerase</keyword>
<evidence type="ECO:0000256" key="1">
    <source>
        <dbReference type="ARBA" id="ARBA00009667"/>
    </source>
</evidence>
<dbReference type="GO" id="GO:0003949">
    <property type="term" value="F:1-(5-phosphoribosyl)-5-[(5-phosphoribosylamino)methylideneamino]imidazole-4-carboxamide isomerase activity"/>
    <property type="evidence" value="ECO:0007669"/>
    <property type="project" value="InterPro"/>
</dbReference>
<evidence type="ECO:0000256" key="5">
    <source>
        <dbReference type="ARBA" id="ARBA00029440"/>
    </source>
</evidence>
<dbReference type="SUPFAM" id="SSF51366">
    <property type="entry name" value="Ribulose-phoshate binding barrel"/>
    <property type="match status" value="1"/>
</dbReference>
<dbReference type="InterPro" id="IPR011858">
    <property type="entry name" value="His6/HISN3"/>
</dbReference>
<dbReference type="InterPro" id="IPR011060">
    <property type="entry name" value="RibuloseP-bd_barrel"/>
</dbReference>
<evidence type="ECO:0000313" key="8">
    <source>
        <dbReference type="Proteomes" id="UP000475117"/>
    </source>
</evidence>
<sequence length="295" mass="31814">MIDEDVVFGGEAERRWVDGDGVGVPRFANALSYGVGSTSFRPCIDLHSGQVKQIVGGSLTDDGEGLKTNFVSERDAAWFAAKYKQDALRGGHVIKLGPGNDEAARSALAAYPGGLQIGGGITAENAAEWIAAGASHVIVTSYLFDSEGKFRQDRLDALVAAVGRERLVIDLSCRRQSDGGWVVAMNRWQTLTDMTLNRESLERLAEFCDEFLIHAADVEGMCGGIDEELVQALGEWSPIPVTYAGGARSIDDLELVNRLSNGHVDLTIGSALDLFGGDLIRYDDCVAFNREGEKR</sequence>
<dbReference type="FunFam" id="3.20.20.70:FF:000110">
    <property type="entry name" value="1-(5-phosphoribosyl)-5-[(5-phosphoribosylamino)methylideneamino] imidazole-4-carboxamide isomerase, chloroplastic"/>
    <property type="match status" value="1"/>
</dbReference>
<keyword evidence="8" id="KW-1185">Reference proteome</keyword>
<dbReference type="Proteomes" id="UP000475117">
    <property type="component" value="Chromosome"/>
</dbReference>
<dbReference type="InterPro" id="IPR013785">
    <property type="entry name" value="Aldolase_TIM"/>
</dbReference>
<name>A0A7T7F444_9BACT</name>
<dbReference type="GO" id="GO:0000105">
    <property type="term" value="P:L-histidine biosynthetic process"/>
    <property type="evidence" value="ECO:0007669"/>
    <property type="project" value="UniProtKB-KW"/>
</dbReference>
<comment type="pathway">
    <text evidence="5">Amino-acid biosynthesis.</text>
</comment>
<dbReference type="InterPro" id="IPR006062">
    <property type="entry name" value="His_biosynth"/>
</dbReference>
<keyword evidence="2 6" id="KW-0028">Amino-acid biosynthesis</keyword>
<comment type="similarity">
    <text evidence="1 6">Belongs to the HisA/HisF family.</text>
</comment>
<evidence type="ECO:0000313" key="7">
    <source>
        <dbReference type="EMBL" id="QQL46383.1"/>
    </source>
</evidence>
<dbReference type="GO" id="GO:0005737">
    <property type="term" value="C:cytoplasm"/>
    <property type="evidence" value="ECO:0007669"/>
    <property type="project" value="TreeGrafter"/>
</dbReference>
<accession>A0A7T7F444</accession>